<dbReference type="EMBL" id="AZEX01000009">
    <property type="protein sequence ID" value="KRL61736.1"/>
    <property type="molecule type" value="Genomic_DNA"/>
</dbReference>
<evidence type="ECO:0000259" key="1">
    <source>
        <dbReference type="Pfam" id="PF08667"/>
    </source>
</evidence>
<comment type="caution">
    <text evidence="2">The sequence shown here is derived from an EMBL/GenBank/DDBJ whole genome shotgun (WGS) entry which is preliminary data.</text>
</comment>
<gene>
    <name evidence="2" type="ORF">FC69_GL000165</name>
</gene>
<organism evidence="2 3">
    <name type="scientific">Latilactobacillus fuchuensis DSM 14340 = JCM 11249</name>
    <dbReference type="NCBI Taxonomy" id="1423747"/>
    <lineage>
        <taxon>Bacteria</taxon>
        <taxon>Bacillati</taxon>
        <taxon>Bacillota</taxon>
        <taxon>Bacilli</taxon>
        <taxon>Lactobacillales</taxon>
        <taxon>Lactobacillaceae</taxon>
        <taxon>Latilactobacillus</taxon>
    </lineage>
</organism>
<dbReference type="GO" id="GO:0003677">
    <property type="term" value="F:DNA binding"/>
    <property type="evidence" value="ECO:0007669"/>
    <property type="project" value="InterPro"/>
</dbReference>
<reference evidence="2 3" key="1">
    <citation type="journal article" date="2015" name="Genome Announc.">
        <title>Expanding the biotechnology potential of lactobacilli through comparative genomics of 213 strains and associated genera.</title>
        <authorList>
            <person name="Sun Z."/>
            <person name="Harris H.M."/>
            <person name="McCann A."/>
            <person name="Guo C."/>
            <person name="Argimon S."/>
            <person name="Zhang W."/>
            <person name="Yang X."/>
            <person name="Jeffery I.B."/>
            <person name="Cooney J.C."/>
            <person name="Kagawa T.F."/>
            <person name="Liu W."/>
            <person name="Song Y."/>
            <person name="Salvetti E."/>
            <person name="Wrobel A."/>
            <person name="Rasinkangas P."/>
            <person name="Parkhill J."/>
            <person name="Rea M.C."/>
            <person name="O'Sullivan O."/>
            <person name="Ritari J."/>
            <person name="Douillard F.P."/>
            <person name="Paul Ross R."/>
            <person name="Yang R."/>
            <person name="Briner A.E."/>
            <person name="Felis G.E."/>
            <person name="de Vos W.M."/>
            <person name="Barrangou R."/>
            <person name="Klaenhammer T.R."/>
            <person name="Caufield P.W."/>
            <person name="Cui Y."/>
            <person name="Zhang H."/>
            <person name="O'Toole P.W."/>
        </authorList>
    </citation>
    <scope>NUCLEOTIDE SEQUENCE [LARGE SCALE GENOMIC DNA]</scope>
    <source>
        <strain evidence="2 3">DSM 14340</strain>
    </source>
</reference>
<dbReference type="PATRIC" id="fig|1423747.3.peg.171"/>
<dbReference type="STRING" id="1423747.FC69_GL000165"/>
<feature type="domain" description="Transcription regulator BetR N-terminal" evidence="1">
    <location>
        <begin position="24"/>
        <end position="69"/>
    </location>
</feature>
<proteinExistence type="predicted"/>
<dbReference type="SUPFAM" id="SSF47413">
    <property type="entry name" value="lambda repressor-like DNA-binding domains"/>
    <property type="match status" value="1"/>
</dbReference>
<dbReference type="Proteomes" id="UP000051264">
    <property type="component" value="Unassembled WGS sequence"/>
</dbReference>
<name>A0A0R1S674_9LACO</name>
<dbReference type="InterPro" id="IPR013975">
    <property type="entry name" value="Tscrpt_reg_BetR_N"/>
</dbReference>
<dbReference type="Pfam" id="PF08667">
    <property type="entry name" value="BetR"/>
    <property type="match status" value="1"/>
</dbReference>
<accession>A0A0R1S674</accession>
<sequence length="70" mass="7839">MGVPTLAEKLFVLSGYLKSHDLKQQVVADVLGKTLTTANRKIRGKIPFTVKEIQSLHDELDIPISVFFDK</sequence>
<evidence type="ECO:0000313" key="2">
    <source>
        <dbReference type="EMBL" id="KRL61736.1"/>
    </source>
</evidence>
<dbReference type="eggNOG" id="ENOG5030AJ8">
    <property type="taxonomic scope" value="Bacteria"/>
</dbReference>
<protein>
    <recommendedName>
        <fullName evidence="1">Transcription regulator BetR N-terminal domain-containing protein</fullName>
    </recommendedName>
</protein>
<evidence type="ECO:0000313" key="3">
    <source>
        <dbReference type="Proteomes" id="UP000051264"/>
    </source>
</evidence>
<dbReference type="InterPro" id="IPR010982">
    <property type="entry name" value="Lambda_DNA-bd_dom_sf"/>
</dbReference>
<dbReference type="AlphaFoldDB" id="A0A0R1S674"/>